<dbReference type="GO" id="GO:0004386">
    <property type="term" value="F:helicase activity"/>
    <property type="evidence" value="ECO:0007669"/>
    <property type="project" value="UniProtKB-KW"/>
</dbReference>
<keyword evidence="5" id="KW-0413">Isomerase</keyword>
<name>A0ABQ4JB87_9ACTN</name>
<evidence type="ECO:0000256" key="5">
    <source>
        <dbReference type="ARBA" id="ARBA00023235"/>
    </source>
</evidence>
<dbReference type="SUPFAM" id="SSF52540">
    <property type="entry name" value="P-loop containing nucleoside triphosphate hydrolases"/>
    <property type="match status" value="1"/>
</dbReference>
<feature type="domain" description="UvrD-like helicase ATP-binding" evidence="10">
    <location>
        <begin position="257"/>
        <end position="544"/>
    </location>
</feature>
<dbReference type="InterPro" id="IPR014016">
    <property type="entry name" value="UvrD-like_ATP-bd"/>
</dbReference>
<organism evidence="11 12">
    <name type="scientific">Micromonospora qiuiae</name>
    <dbReference type="NCBI Taxonomy" id="502268"/>
    <lineage>
        <taxon>Bacteria</taxon>
        <taxon>Bacillati</taxon>
        <taxon>Actinomycetota</taxon>
        <taxon>Actinomycetes</taxon>
        <taxon>Micromonosporales</taxon>
        <taxon>Micromonosporaceae</taxon>
        <taxon>Micromonospora</taxon>
    </lineage>
</organism>
<evidence type="ECO:0000313" key="12">
    <source>
        <dbReference type="Proteomes" id="UP000653076"/>
    </source>
</evidence>
<evidence type="ECO:0000256" key="2">
    <source>
        <dbReference type="ARBA" id="ARBA00022801"/>
    </source>
</evidence>
<dbReference type="InterPro" id="IPR027417">
    <property type="entry name" value="P-loop_NTPase"/>
</dbReference>
<dbReference type="InterPro" id="IPR000212">
    <property type="entry name" value="DNA_helicase_UvrD/REP"/>
</dbReference>
<dbReference type="InterPro" id="IPR035093">
    <property type="entry name" value="RelE/ParE_toxin_dom_sf"/>
</dbReference>
<reference evidence="11 12" key="1">
    <citation type="submission" date="2021-01" db="EMBL/GenBank/DDBJ databases">
        <title>Whole genome shotgun sequence of Verrucosispora qiuiae NBRC 106684.</title>
        <authorList>
            <person name="Komaki H."/>
            <person name="Tamura T."/>
        </authorList>
    </citation>
    <scope>NUCLEOTIDE SEQUENCE [LARGE SCALE GENOMIC DNA]</scope>
    <source>
        <strain evidence="11 12">NBRC 106684</strain>
    </source>
</reference>
<feature type="binding site" evidence="9">
    <location>
        <begin position="278"/>
        <end position="285"/>
    </location>
    <ligand>
        <name>ATP</name>
        <dbReference type="ChEBI" id="CHEBI:30616"/>
    </ligand>
</feature>
<dbReference type="Pfam" id="PF00580">
    <property type="entry name" value="UvrD-helicase"/>
    <property type="match status" value="1"/>
</dbReference>
<sequence>MKTGAMLRMLDRADREVMKLSRADKGAVYEFTHKFRHNPDNPGLHLKSLHGDSRLMSARINRDYRALLLNVAERDFLLVAVKHRSEVYDDLSRYAYRINRVTGGIEVIDLAPVGDSIVGRVVSADSSVAVPAVADPSVVEPRPRSQPIFGHYSDAQLLELGVAEPLLPQIRALTTEAELLELLDRAPQLTTDVLFALFDGKTYEEVRAQVTDPVRAEEPIDPEDFEAAVARPATQVTSDDEALQAMLVESFGRWQIFLHPTQRKLVERRYNGPARVGGGPGTGKTIVALHRVAYLARQLPPGTDKPILLTTFNRNLAADLRTRLMALGGEELVARVDIVNIDRLASRVVSEARAGGGRRVVNDNDVPQLWADFLIETGDAGWDADFLAAEWTQVILGQVLNSRTDYFKARRPNRGRSLNRMERDQIWRLAERFTTWLEGQGIWTWRQIAERAARLEMDRAAASSAESSGSRHRPRYRHVVVDEAQDLSAAHWKMLRAMVASGPDDMFLTGDTHQRIYDNHVTLSSLGINIRGRSSRLTLSYRTTRQILADALQIMTGEVYDDLDGGEEDLAGYRSLLRGGQPSFRGAATWAQERDLLAEQVRAWGNPIDGSVALCVPTREFAADVIARLEADGLPAVEIGPDGPKQPDGIHVGTMHRFKGLEYQRMIIAGVSDGLVPRQLISRYRDTDPKRYQRERQRDRSLLFVAATRARDELVVSWHGTPSPFLTSRLVQRQLP</sequence>
<dbReference type="InterPro" id="IPR014017">
    <property type="entry name" value="DNA_helicase_UvrD-like_C"/>
</dbReference>
<keyword evidence="12" id="KW-1185">Reference proteome</keyword>
<evidence type="ECO:0000256" key="6">
    <source>
        <dbReference type="ARBA" id="ARBA00034617"/>
    </source>
</evidence>
<keyword evidence="4 9" id="KW-0067">ATP-binding</keyword>
<evidence type="ECO:0000256" key="7">
    <source>
        <dbReference type="ARBA" id="ARBA00034808"/>
    </source>
</evidence>
<evidence type="ECO:0000259" key="10">
    <source>
        <dbReference type="PROSITE" id="PS51198"/>
    </source>
</evidence>
<protein>
    <recommendedName>
        <fullName evidence="7">DNA 3'-5' helicase</fullName>
        <ecNumber evidence="7">5.6.2.4</ecNumber>
    </recommendedName>
</protein>
<dbReference type="EMBL" id="BOPC01000032">
    <property type="protein sequence ID" value="GIJ27434.1"/>
    <property type="molecule type" value="Genomic_DNA"/>
</dbReference>
<evidence type="ECO:0000313" key="11">
    <source>
        <dbReference type="EMBL" id="GIJ27434.1"/>
    </source>
</evidence>
<comment type="catalytic activity">
    <reaction evidence="6">
        <text>Couples ATP hydrolysis with the unwinding of duplex DNA by translocating in the 3'-5' direction.</text>
        <dbReference type="EC" id="5.6.2.4"/>
    </reaction>
</comment>
<evidence type="ECO:0000256" key="9">
    <source>
        <dbReference type="PROSITE-ProRule" id="PRU00560"/>
    </source>
</evidence>
<evidence type="ECO:0000256" key="1">
    <source>
        <dbReference type="ARBA" id="ARBA00022741"/>
    </source>
</evidence>
<keyword evidence="2 9" id="KW-0378">Hydrolase</keyword>
<accession>A0ABQ4JB87</accession>
<proteinExistence type="predicted"/>
<dbReference type="Gene3D" id="3.30.2310.20">
    <property type="entry name" value="RelE-like"/>
    <property type="match status" value="1"/>
</dbReference>
<dbReference type="PANTHER" id="PTHR11070:SF45">
    <property type="entry name" value="DNA 3'-5' HELICASE"/>
    <property type="match status" value="1"/>
</dbReference>
<evidence type="ECO:0000256" key="4">
    <source>
        <dbReference type="ARBA" id="ARBA00022840"/>
    </source>
</evidence>
<dbReference type="EC" id="5.6.2.4" evidence="7"/>
<dbReference type="RefSeq" id="WP_204035002.1">
    <property type="nucleotide sequence ID" value="NZ_BOPC01000032.1"/>
</dbReference>
<comment type="caution">
    <text evidence="11">The sequence shown here is derived from an EMBL/GenBank/DDBJ whole genome shotgun (WGS) entry which is preliminary data.</text>
</comment>
<gene>
    <name evidence="11" type="ORF">Vqi01_25960</name>
</gene>
<dbReference type="PANTHER" id="PTHR11070">
    <property type="entry name" value="UVRD / RECB / PCRA DNA HELICASE FAMILY MEMBER"/>
    <property type="match status" value="1"/>
</dbReference>
<dbReference type="Gene3D" id="3.40.50.300">
    <property type="entry name" value="P-loop containing nucleotide triphosphate hydrolases"/>
    <property type="match status" value="2"/>
</dbReference>
<dbReference type="PROSITE" id="PS51198">
    <property type="entry name" value="UVRD_HELICASE_ATP_BIND"/>
    <property type="match status" value="1"/>
</dbReference>
<evidence type="ECO:0000256" key="3">
    <source>
        <dbReference type="ARBA" id="ARBA00022806"/>
    </source>
</evidence>
<dbReference type="Proteomes" id="UP000653076">
    <property type="component" value="Unassembled WGS sequence"/>
</dbReference>
<keyword evidence="1 9" id="KW-0547">Nucleotide-binding</keyword>
<evidence type="ECO:0000256" key="8">
    <source>
        <dbReference type="ARBA" id="ARBA00048988"/>
    </source>
</evidence>
<dbReference type="Pfam" id="PF13361">
    <property type="entry name" value="UvrD_C"/>
    <property type="match status" value="1"/>
</dbReference>
<keyword evidence="3 9" id="KW-0347">Helicase</keyword>
<comment type="catalytic activity">
    <reaction evidence="8">
        <text>ATP + H2O = ADP + phosphate + H(+)</text>
        <dbReference type="Rhea" id="RHEA:13065"/>
        <dbReference type="ChEBI" id="CHEBI:15377"/>
        <dbReference type="ChEBI" id="CHEBI:15378"/>
        <dbReference type="ChEBI" id="CHEBI:30616"/>
        <dbReference type="ChEBI" id="CHEBI:43474"/>
        <dbReference type="ChEBI" id="CHEBI:456216"/>
        <dbReference type="EC" id="5.6.2.4"/>
    </reaction>
</comment>